<dbReference type="Gene3D" id="2.60.200.20">
    <property type="match status" value="1"/>
</dbReference>
<feature type="domain" description="FHA" evidence="2">
    <location>
        <begin position="90"/>
        <end position="139"/>
    </location>
</feature>
<dbReference type="AlphaFoldDB" id="A0AAW9MRF4"/>
<accession>A0AAW9MRF4</accession>
<evidence type="ECO:0000256" key="1">
    <source>
        <dbReference type="SAM" id="Phobius"/>
    </source>
</evidence>
<dbReference type="PROSITE" id="PS50006">
    <property type="entry name" value="FHA_DOMAIN"/>
    <property type="match status" value="1"/>
</dbReference>
<organism evidence="3 4">
    <name type="scientific">Citroniella saccharovorans</name>
    <dbReference type="NCBI Taxonomy" id="2053367"/>
    <lineage>
        <taxon>Bacteria</taxon>
        <taxon>Bacillati</taxon>
        <taxon>Bacillota</taxon>
        <taxon>Tissierellia</taxon>
        <taxon>Tissierellales</taxon>
        <taxon>Peptoniphilaceae</taxon>
        <taxon>Citroniella</taxon>
    </lineage>
</organism>
<evidence type="ECO:0000313" key="4">
    <source>
        <dbReference type="Proteomes" id="UP001357733"/>
    </source>
</evidence>
<name>A0AAW9MRF4_9FIRM</name>
<dbReference type="Pfam" id="PF00498">
    <property type="entry name" value="FHA"/>
    <property type="match status" value="1"/>
</dbReference>
<dbReference type="PROSITE" id="PS51450">
    <property type="entry name" value="LRR"/>
    <property type="match status" value="1"/>
</dbReference>
<dbReference type="RefSeq" id="WP_324619869.1">
    <property type="nucleotide sequence ID" value="NZ_JAYKOT010000003.1"/>
</dbReference>
<dbReference type="InterPro" id="IPR000253">
    <property type="entry name" value="FHA_dom"/>
</dbReference>
<keyword evidence="1" id="KW-0472">Membrane</keyword>
<evidence type="ECO:0000259" key="2">
    <source>
        <dbReference type="PROSITE" id="PS50006"/>
    </source>
</evidence>
<comment type="caution">
    <text evidence="3">The sequence shown here is derived from an EMBL/GenBank/DDBJ whole genome shotgun (WGS) entry which is preliminary data.</text>
</comment>
<feature type="transmembrane region" description="Helical" evidence="1">
    <location>
        <begin position="22"/>
        <end position="43"/>
    </location>
</feature>
<keyword evidence="1" id="KW-1133">Transmembrane helix</keyword>
<keyword evidence="1" id="KW-0812">Transmembrane</keyword>
<dbReference type="EMBL" id="JAYKOT010000003">
    <property type="protein sequence ID" value="MEB3429694.1"/>
    <property type="molecule type" value="Genomic_DNA"/>
</dbReference>
<dbReference type="InterPro" id="IPR001611">
    <property type="entry name" value="Leu-rich_rpt"/>
</dbReference>
<dbReference type="CDD" id="cd00060">
    <property type="entry name" value="FHA"/>
    <property type="match status" value="1"/>
</dbReference>
<dbReference type="InterPro" id="IPR008984">
    <property type="entry name" value="SMAD_FHA_dom_sf"/>
</dbReference>
<dbReference type="InterPro" id="IPR050923">
    <property type="entry name" value="Cell_Proc_Reg/RNA_Proc"/>
</dbReference>
<dbReference type="SMART" id="SM00240">
    <property type="entry name" value="FHA"/>
    <property type="match status" value="1"/>
</dbReference>
<keyword evidence="4" id="KW-1185">Reference proteome</keyword>
<sequence length="168" mass="19887">MEKFFKTLEDIFTMKVFGGFELYQLLSTIFKYIFVFIIFYFIYNIIKLMYLDISFNEIKQVESDTYLKLINRKEQLPFKVKENYYLSKSVRIGRDDSNDIVLKDRFISKTHAQIIKDEGIFFLEDLQSANGTFLNGKEIFDAIELKDKDIINIGQVEFLFVDGGNNEK</sequence>
<dbReference type="PANTHER" id="PTHR23308">
    <property type="entry name" value="NUCLEAR INHIBITOR OF PROTEIN PHOSPHATASE-1"/>
    <property type="match status" value="1"/>
</dbReference>
<protein>
    <submittedName>
        <fullName evidence="3">FHA domain-containing protein</fullName>
    </submittedName>
</protein>
<dbReference type="SUPFAM" id="SSF49879">
    <property type="entry name" value="SMAD/FHA domain"/>
    <property type="match status" value="1"/>
</dbReference>
<dbReference type="Proteomes" id="UP001357733">
    <property type="component" value="Unassembled WGS sequence"/>
</dbReference>
<reference evidence="3 4" key="1">
    <citation type="submission" date="2024-01" db="EMBL/GenBank/DDBJ databases">
        <title>Complete genome sequence of Citroniella saccharovorans strain M6.X9, isolated from human fecal sample.</title>
        <authorList>
            <person name="Cheng G."/>
            <person name="Westerholm M."/>
            <person name="Schnurer A."/>
        </authorList>
    </citation>
    <scope>NUCLEOTIDE SEQUENCE [LARGE SCALE GENOMIC DNA]</scope>
    <source>
        <strain evidence="3 4">DSM 29873</strain>
    </source>
</reference>
<evidence type="ECO:0000313" key="3">
    <source>
        <dbReference type="EMBL" id="MEB3429694.1"/>
    </source>
</evidence>
<gene>
    <name evidence="3" type="ORF">VLK81_06655</name>
</gene>
<proteinExistence type="predicted"/>